<dbReference type="EMBL" id="SPNW01000021">
    <property type="protein sequence ID" value="TIA90142.1"/>
    <property type="molecule type" value="Genomic_DNA"/>
</dbReference>
<dbReference type="Pfam" id="PF02580">
    <property type="entry name" value="Tyr_Deacylase"/>
    <property type="match status" value="1"/>
</dbReference>
<name>A0A4T0FNP1_9BASI</name>
<evidence type="ECO:0000313" key="7">
    <source>
        <dbReference type="EMBL" id="TIA90142.1"/>
    </source>
</evidence>
<dbReference type="GO" id="GO:0000049">
    <property type="term" value="F:tRNA binding"/>
    <property type="evidence" value="ECO:0007669"/>
    <property type="project" value="UniProtKB-KW"/>
</dbReference>
<dbReference type="PANTHER" id="PTHR10472:SF5">
    <property type="entry name" value="D-AMINOACYL-TRNA DEACYLASE 1"/>
    <property type="match status" value="1"/>
</dbReference>
<evidence type="ECO:0000256" key="2">
    <source>
        <dbReference type="ARBA" id="ARBA00013056"/>
    </source>
</evidence>
<evidence type="ECO:0000313" key="8">
    <source>
        <dbReference type="Proteomes" id="UP000310189"/>
    </source>
</evidence>
<keyword evidence="6" id="KW-0820">tRNA-binding</keyword>
<dbReference type="Gene3D" id="3.50.80.10">
    <property type="entry name" value="D-tyrosyl-tRNA(Tyr) deacylase"/>
    <property type="match status" value="1"/>
</dbReference>
<dbReference type="SUPFAM" id="SSF69500">
    <property type="entry name" value="DTD-like"/>
    <property type="match status" value="1"/>
</dbReference>
<proteinExistence type="inferred from homology"/>
<accession>A0A4T0FNP1</accession>
<dbReference type="PANTHER" id="PTHR10472">
    <property type="entry name" value="D-TYROSYL-TRNA TYR DEACYLASE"/>
    <property type="match status" value="1"/>
</dbReference>
<comment type="catalytic activity">
    <reaction evidence="4">
        <text>glycyl-tRNA(Ala) + H2O = tRNA(Ala) + glycine + H(+)</text>
        <dbReference type="Rhea" id="RHEA:53744"/>
        <dbReference type="Rhea" id="RHEA-COMP:9657"/>
        <dbReference type="Rhea" id="RHEA-COMP:13640"/>
        <dbReference type="ChEBI" id="CHEBI:15377"/>
        <dbReference type="ChEBI" id="CHEBI:15378"/>
        <dbReference type="ChEBI" id="CHEBI:57305"/>
        <dbReference type="ChEBI" id="CHEBI:78442"/>
        <dbReference type="ChEBI" id="CHEBI:78522"/>
        <dbReference type="EC" id="3.1.1.96"/>
    </reaction>
</comment>
<evidence type="ECO:0000256" key="3">
    <source>
        <dbReference type="ARBA" id="ARBA00020007"/>
    </source>
</evidence>
<keyword evidence="6" id="KW-0963">Cytoplasm</keyword>
<dbReference type="FunFam" id="3.50.80.10:FF:000001">
    <property type="entry name" value="D-aminoacyl-tRNA deacylase"/>
    <property type="match status" value="1"/>
</dbReference>
<reference evidence="7 8" key="1">
    <citation type="submission" date="2019-03" db="EMBL/GenBank/DDBJ databases">
        <title>Sequencing 23 genomes of Wallemia ichthyophaga.</title>
        <authorList>
            <person name="Gostincar C."/>
        </authorList>
    </citation>
    <scope>NUCLEOTIDE SEQUENCE [LARGE SCALE GENOMIC DNA]</scope>
    <source>
        <strain evidence="7 8">EXF-5753</strain>
    </source>
</reference>
<comment type="similarity">
    <text evidence="1 6">Belongs to the DTD family.</text>
</comment>
<sequence length="145" mass="16174">MRVVVQKVAKASVSVDNELVNAIGKGMCLLVGLSVDDTKEDVDWMANKLLKVRLFENGSNIVDNGFEMLSISQFTLHATLKGNALDYHKAMKSAEAKRVYDSFLELLRDKYNAEKIRDGKFGAMMEVGIVNDGPYTIILDSKNRK</sequence>
<evidence type="ECO:0000256" key="4">
    <source>
        <dbReference type="ARBA" id="ARBA00047676"/>
    </source>
</evidence>
<keyword evidence="6" id="KW-0694">RNA-binding</keyword>
<dbReference type="AlphaFoldDB" id="A0A4T0FNP1"/>
<dbReference type="NCBIfam" id="TIGR00256">
    <property type="entry name" value="D-aminoacyl-tRNA deacylase"/>
    <property type="match status" value="1"/>
</dbReference>
<evidence type="ECO:0000256" key="6">
    <source>
        <dbReference type="RuleBase" id="RU003470"/>
    </source>
</evidence>
<dbReference type="OrthoDB" id="275783at2759"/>
<dbReference type="GO" id="GO:0106026">
    <property type="term" value="F:Gly-tRNA(Ala) deacylase activity"/>
    <property type="evidence" value="ECO:0007669"/>
    <property type="project" value="RHEA"/>
</dbReference>
<dbReference type="Proteomes" id="UP000310189">
    <property type="component" value="Unassembled WGS sequence"/>
</dbReference>
<dbReference type="InterPro" id="IPR003732">
    <property type="entry name" value="Daa-tRNA_deacyls_DTD"/>
</dbReference>
<keyword evidence="8" id="KW-1185">Reference proteome</keyword>
<comment type="catalytic activity">
    <reaction evidence="5">
        <text>a D-aminoacyl-tRNA + H2O = a tRNA + a D-alpha-amino acid + H(+)</text>
        <dbReference type="Rhea" id="RHEA:13953"/>
        <dbReference type="Rhea" id="RHEA-COMP:10123"/>
        <dbReference type="Rhea" id="RHEA-COMP:10124"/>
        <dbReference type="ChEBI" id="CHEBI:15377"/>
        <dbReference type="ChEBI" id="CHEBI:15378"/>
        <dbReference type="ChEBI" id="CHEBI:59871"/>
        <dbReference type="ChEBI" id="CHEBI:78442"/>
        <dbReference type="ChEBI" id="CHEBI:79333"/>
        <dbReference type="EC" id="3.1.1.96"/>
    </reaction>
</comment>
<organism evidence="7 8">
    <name type="scientific">Wallemia hederae</name>
    <dbReference type="NCBI Taxonomy" id="1540922"/>
    <lineage>
        <taxon>Eukaryota</taxon>
        <taxon>Fungi</taxon>
        <taxon>Dikarya</taxon>
        <taxon>Basidiomycota</taxon>
        <taxon>Wallemiomycotina</taxon>
        <taxon>Wallemiomycetes</taxon>
        <taxon>Wallemiales</taxon>
        <taxon>Wallemiaceae</taxon>
        <taxon>Wallemia</taxon>
    </lineage>
</organism>
<evidence type="ECO:0000256" key="5">
    <source>
        <dbReference type="ARBA" id="ARBA00048018"/>
    </source>
</evidence>
<dbReference type="GO" id="GO:0005737">
    <property type="term" value="C:cytoplasm"/>
    <property type="evidence" value="ECO:0007669"/>
    <property type="project" value="UniProtKB-SubCell"/>
</dbReference>
<dbReference type="EC" id="3.1.1.96" evidence="2 6"/>
<comment type="caution">
    <text evidence="7">The sequence shown here is derived from an EMBL/GenBank/DDBJ whole genome shotgun (WGS) entry which is preliminary data.</text>
</comment>
<protein>
    <recommendedName>
        <fullName evidence="3 6">D-aminoacyl-tRNA deacylase</fullName>
        <ecNumber evidence="2 6">3.1.1.96</ecNumber>
    </recommendedName>
</protein>
<gene>
    <name evidence="7" type="ORF">E3P99_01675</name>
</gene>
<keyword evidence="6" id="KW-0378">Hydrolase</keyword>
<comment type="subcellular location">
    <subcellularLocation>
        <location evidence="6">Cytoplasm</location>
    </subcellularLocation>
</comment>
<evidence type="ECO:0000256" key="1">
    <source>
        <dbReference type="ARBA" id="ARBA00009673"/>
    </source>
</evidence>
<dbReference type="InterPro" id="IPR023509">
    <property type="entry name" value="DTD-like_sf"/>
</dbReference>
<dbReference type="GO" id="GO:0051500">
    <property type="term" value="F:D-tyrosyl-tRNA(Tyr) deacylase activity"/>
    <property type="evidence" value="ECO:0007669"/>
    <property type="project" value="TreeGrafter"/>
</dbReference>